<keyword evidence="2" id="KW-1185">Reference proteome</keyword>
<reference evidence="1" key="1">
    <citation type="submission" date="2023-03" db="EMBL/GenBank/DDBJ databases">
        <title>Chromosome-level genomes of two armyworms, Mythimna separata and Mythimna loreyi, provide insights into the biosynthesis and reception of sex pheromones.</title>
        <authorList>
            <person name="Zhao H."/>
        </authorList>
    </citation>
    <scope>NUCLEOTIDE SEQUENCE</scope>
    <source>
        <strain evidence="1">BeijingLab</strain>
    </source>
</reference>
<gene>
    <name evidence="1" type="ORF">PYW08_000436</name>
</gene>
<dbReference type="Proteomes" id="UP001231649">
    <property type="component" value="Chromosome 1"/>
</dbReference>
<evidence type="ECO:0000313" key="2">
    <source>
        <dbReference type="Proteomes" id="UP001231649"/>
    </source>
</evidence>
<accession>A0ACC2RCH6</accession>
<name>A0ACC2RCH6_9NEOP</name>
<dbReference type="EMBL" id="CM056777">
    <property type="protein sequence ID" value="KAJ8737841.1"/>
    <property type="molecule type" value="Genomic_DNA"/>
</dbReference>
<sequence>MDRRVQVDAVYTDFQKAFHKVDHTILLEKLAFNGIRGNLLRWFVSYIFNRTQKVVINGYESETVTVNSGVPQGSILGPFLFIIYINDVKSCFINARCLLYADDMKIYKSCKNVQDCQLLQDDLTRLDNYCKDNKLLLSIPKCHSISFTKNKNKISFNYSINNQHLKEVDSVRDLGVIMDSSLHFDQHIKSIVNKAFQMYGFVMRSSKDFVRPSTFFNVI</sequence>
<comment type="caution">
    <text evidence="1">The sequence shown here is derived from an EMBL/GenBank/DDBJ whole genome shotgun (WGS) entry which is preliminary data.</text>
</comment>
<evidence type="ECO:0000313" key="1">
    <source>
        <dbReference type="EMBL" id="KAJ8737841.1"/>
    </source>
</evidence>
<protein>
    <submittedName>
        <fullName evidence="1">Uncharacterized protein</fullName>
    </submittedName>
</protein>
<organism evidence="1 2">
    <name type="scientific">Mythimna loreyi</name>
    <dbReference type="NCBI Taxonomy" id="667449"/>
    <lineage>
        <taxon>Eukaryota</taxon>
        <taxon>Metazoa</taxon>
        <taxon>Ecdysozoa</taxon>
        <taxon>Arthropoda</taxon>
        <taxon>Hexapoda</taxon>
        <taxon>Insecta</taxon>
        <taxon>Pterygota</taxon>
        <taxon>Neoptera</taxon>
        <taxon>Endopterygota</taxon>
        <taxon>Lepidoptera</taxon>
        <taxon>Glossata</taxon>
        <taxon>Ditrysia</taxon>
        <taxon>Noctuoidea</taxon>
        <taxon>Noctuidae</taxon>
        <taxon>Noctuinae</taxon>
        <taxon>Hadenini</taxon>
        <taxon>Mythimna</taxon>
    </lineage>
</organism>
<proteinExistence type="predicted"/>